<dbReference type="InterPro" id="IPR038607">
    <property type="entry name" value="PhoD-like_sf"/>
</dbReference>
<proteinExistence type="predicted"/>
<dbReference type="PANTHER" id="PTHR37031:SF2">
    <property type="entry name" value="PHOD-LIKE PHOSPHATASE METALLOPHOSPHATASE DOMAIN-CONTAINING PROTEIN"/>
    <property type="match status" value="1"/>
</dbReference>
<dbReference type="AlphaFoldDB" id="A0A557SUV8"/>
<organism evidence="1 2">
    <name type="scientific">Candidatus Nitrosocosmicus arcticus</name>
    <dbReference type="NCBI Taxonomy" id="2035267"/>
    <lineage>
        <taxon>Archaea</taxon>
        <taxon>Nitrososphaerota</taxon>
        <taxon>Nitrososphaeria</taxon>
        <taxon>Nitrososphaerales</taxon>
        <taxon>Nitrososphaeraceae</taxon>
        <taxon>Candidatus Nitrosocosmicus</taxon>
    </lineage>
</organism>
<sequence>MTGSSSTMPLLLAGPIIRRVDKTQVCIWIATSKPVYTEVEIFNIKNSINGFVSKDFNEHVDKDLRQEFAKPDMNVVGSGNNTSLKLGDNLYVSLIIARPFPSNEFNESNKPNLLPTFPTDEILAYDLELFLPNESKEKGIRLKDLGLLSGENTILYDSPKSEELYNNNEQGDKPLPNLFSLPTFYIPVGKNGSQMNILYGSCRKLHGEDQDSLIIGDELLASSISDLKKRPSSLFLIGDQIYADDVAGPLIGHLTRLATELLGWGELIDGIDIDLKDIRIGGRKQIVTCKAQFTSEVSDNHLLGFGEFAAMYLLAWNPLIWPKEFKSDLVKSHPNSELKQKYETEIKELEQSRKGIRKIRRLLANVPTYMILDDHEITDDWNIDRKWRDSVRNSTSGSQIIVNGLISYWAFQGWGNNPNSFDDDFIETIKVYLNLRKQKSSLKLKKTFGISTLDYDNKVDELHKIQTLEDRIWNTKKWIYVAPTYPLSIFLDCRTQREFANPDGPPILLNDEALDYIKSEVYDSGYIKGDPLVIISPTPVFGFELAESVQRFLTSISGTYMWDLETWRANEMGFIKFLTFVSNTFSPDYCLILSGDVHYAFTMKARFDILTGGHHPHQSTLPLKSDNAIFNYLPVAQLTSSPLRSNSVTKRKSAIMILNLAHKIMISKRRVSRTGFMNINNIPSYSNHGRARKLNENAESYKKDDLVTRLSSKENENYSKHGEGTTFLIKIKTIFTSLISRYFIDKERGSVERSLNWRESRILITPKGHGATPVLANNNISSVSLNLKSHTVVHTLFFLWKNKLRFSKAIIEFDDIKKDIK</sequence>
<gene>
    <name evidence="1" type="ORF">NARC_80122</name>
</gene>
<dbReference type="OrthoDB" id="11963at2157"/>
<dbReference type="Proteomes" id="UP000315289">
    <property type="component" value="Unassembled WGS sequence"/>
</dbReference>
<comment type="caution">
    <text evidence="1">The sequence shown here is derived from an EMBL/GenBank/DDBJ whole genome shotgun (WGS) entry which is preliminary data.</text>
</comment>
<dbReference type="PANTHER" id="PTHR37031">
    <property type="entry name" value="METALLOPHOSPHATASE BINDING DOMAIN PROTEIN"/>
    <property type="match status" value="1"/>
</dbReference>
<accession>A0A557SUV8</accession>
<dbReference type="Gene3D" id="3.60.21.70">
    <property type="entry name" value="PhoD-like phosphatase"/>
    <property type="match status" value="1"/>
</dbReference>
<keyword evidence="2" id="KW-1185">Reference proteome</keyword>
<evidence type="ECO:0000313" key="2">
    <source>
        <dbReference type="Proteomes" id="UP000315289"/>
    </source>
</evidence>
<evidence type="ECO:0008006" key="3">
    <source>
        <dbReference type="Google" id="ProtNLM"/>
    </source>
</evidence>
<reference evidence="1 2" key="1">
    <citation type="journal article" date="2019" name="Front. Microbiol.">
        <title>Ammonia Oxidation by the Arctic Terrestrial Thaumarchaeote Candidatus Nitrosocosmicus arcticus Is Stimulated by Increasing Temperatures.</title>
        <authorList>
            <person name="Alves R.J.E."/>
            <person name="Kerou M."/>
            <person name="Zappe A."/>
            <person name="Bittner R."/>
            <person name="Abby S.S."/>
            <person name="Schmidt H.A."/>
            <person name="Pfeifer K."/>
            <person name="Schleper C."/>
        </authorList>
    </citation>
    <scope>NUCLEOTIDE SEQUENCE [LARGE SCALE GENOMIC DNA]</scope>
    <source>
        <strain evidence="1 2">Kfb</strain>
    </source>
</reference>
<protein>
    <recommendedName>
        <fullName evidence="3">PhoD-like phosphatase metallophosphatase domain-containing protein</fullName>
    </recommendedName>
</protein>
<dbReference type="RefSeq" id="WP_144731635.1">
    <property type="nucleotide sequence ID" value="NZ_ML675584.1"/>
</dbReference>
<evidence type="ECO:0000313" key="1">
    <source>
        <dbReference type="EMBL" id="TVP40392.1"/>
    </source>
</evidence>
<dbReference type="EMBL" id="VOAH01000008">
    <property type="protein sequence ID" value="TVP40392.1"/>
    <property type="molecule type" value="Genomic_DNA"/>
</dbReference>
<name>A0A557SUV8_9ARCH</name>